<proteinExistence type="predicted"/>
<dbReference type="Proteomes" id="UP000663859">
    <property type="component" value="Unassembled WGS sequence"/>
</dbReference>
<accession>A0A8J2BQR6</accession>
<name>A0A8J2BQR6_9BACT</name>
<dbReference type="AlphaFoldDB" id="A0A8J2BQR6"/>
<organism evidence="1 2">
    <name type="scientific">Candidatus Methylacidithermus pantelleriae</name>
    <dbReference type="NCBI Taxonomy" id="2744239"/>
    <lineage>
        <taxon>Bacteria</taxon>
        <taxon>Pseudomonadati</taxon>
        <taxon>Verrucomicrobiota</taxon>
        <taxon>Methylacidiphilae</taxon>
        <taxon>Methylacidiphilales</taxon>
        <taxon>Methylacidiphilaceae</taxon>
        <taxon>Candidatus Methylacidithermus</taxon>
    </lineage>
</organism>
<evidence type="ECO:0000313" key="2">
    <source>
        <dbReference type="Proteomes" id="UP000663859"/>
    </source>
</evidence>
<reference evidence="1" key="1">
    <citation type="submission" date="2021-02" db="EMBL/GenBank/DDBJ databases">
        <authorList>
            <person name="Cremers G."/>
            <person name="Picone N."/>
        </authorList>
    </citation>
    <scope>NUCLEOTIDE SEQUENCE</scope>
    <source>
        <strain evidence="1">PQ17</strain>
    </source>
</reference>
<sequence length="78" mass="8693">MVAPDGSLSCLRLRLPDGFGSPSQYLVLNGVCFVYGQEAILQGLSASWIITRPTKRGKLLRKREESGVSCRLGRDRRR</sequence>
<comment type="caution">
    <text evidence="1">The sequence shown here is derived from an EMBL/GenBank/DDBJ whole genome shotgun (WGS) entry which is preliminary data.</text>
</comment>
<keyword evidence="2" id="KW-1185">Reference proteome</keyword>
<protein>
    <submittedName>
        <fullName evidence="1">Uncharacterized protein</fullName>
    </submittedName>
</protein>
<dbReference type="EMBL" id="CAJNOB010000026">
    <property type="protein sequence ID" value="CAF0700009.1"/>
    <property type="molecule type" value="Genomic_DNA"/>
</dbReference>
<evidence type="ECO:0000313" key="1">
    <source>
        <dbReference type="EMBL" id="CAF0700009.1"/>
    </source>
</evidence>
<gene>
    <name evidence="1" type="ORF">MPNT_320009</name>
</gene>